<evidence type="ECO:0000313" key="1">
    <source>
        <dbReference type="EMBL" id="AOV17905.1"/>
    </source>
</evidence>
<dbReference type="EMBL" id="CP017448">
    <property type="protein sequence ID" value="AOV17905.1"/>
    <property type="molecule type" value="Genomic_DNA"/>
</dbReference>
<accession>A0A1D8KAC9</accession>
<evidence type="ECO:0000313" key="2">
    <source>
        <dbReference type="Proteomes" id="UP000095342"/>
    </source>
</evidence>
<dbReference type="Proteomes" id="UP000095342">
    <property type="component" value="Chromosome"/>
</dbReference>
<reference evidence="1 2" key="1">
    <citation type="submission" date="2016-09" db="EMBL/GenBank/DDBJ databases">
        <title>Acidihalobacter prosperus V6 (DSM14174).</title>
        <authorList>
            <person name="Khaleque H.N."/>
            <person name="Ramsay J.P."/>
            <person name="Murphy R.J.T."/>
            <person name="Kaksonen A.H."/>
            <person name="Boxall N.J."/>
            <person name="Watkin E.L.J."/>
        </authorList>
    </citation>
    <scope>NUCLEOTIDE SEQUENCE [LARGE SCALE GENOMIC DNA]</scope>
    <source>
        <strain evidence="1 2">V6</strain>
    </source>
</reference>
<keyword evidence="2" id="KW-1185">Reference proteome</keyword>
<organism evidence="1 2">
    <name type="scientific">Acidihalobacter aeolianus</name>
    <dbReference type="NCBI Taxonomy" id="2792603"/>
    <lineage>
        <taxon>Bacteria</taxon>
        <taxon>Pseudomonadati</taxon>
        <taxon>Pseudomonadota</taxon>
        <taxon>Gammaproteobacteria</taxon>
        <taxon>Chromatiales</taxon>
        <taxon>Ectothiorhodospiraceae</taxon>
        <taxon>Acidihalobacter</taxon>
    </lineage>
</organism>
<dbReference type="AlphaFoldDB" id="A0A1D8KAC9"/>
<sequence>MGRQEGLIMIGAQAAGILGLTALLLPLAVYAGGEQVLSLTPAVDCTPTSSAGCSMTQAGYRVTLRFDAPARSLSPLPLTLVAIPVPQKAEVRFVMTGMDMGMNRFAFRRTGSEWHARAMIPACSSGRADWIAVVCLSYPQRIVEMRVPFITP</sequence>
<dbReference type="KEGG" id="aaeo:BJI67_13305"/>
<protein>
    <submittedName>
        <fullName evidence="1">Uncharacterized protein</fullName>
    </submittedName>
</protein>
<gene>
    <name evidence="1" type="ORF">BJI67_13305</name>
</gene>
<proteinExistence type="predicted"/>
<name>A0A1D8KAC9_9GAMM</name>